<feature type="region of interest" description="Disordered" evidence="1">
    <location>
        <begin position="165"/>
        <end position="189"/>
    </location>
</feature>
<evidence type="ECO:0000256" key="1">
    <source>
        <dbReference type="SAM" id="MobiDB-lite"/>
    </source>
</evidence>
<comment type="caution">
    <text evidence="2">The sequence shown here is derived from an EMBL/GenBank/DDBJ whole genome shotgun (WGS) entry which is preliminary data.</text>
</comment>
<keyword evidence="3" id="KW-1185">Reference proteome</keyword>
<reference evidence="2" key="2">
    <citation type="submission" date="2023-05" db="EMBL/GenBank/DDBJ databases">
        <authorList>
            <consortium name="Lawrence Berkeley National Laboratory"/>
            <person name="Steindorff A."/>
            <person name="Hensen N."/>
            <person name="Bonometti L."/>
            <person name="Westerberg I."/>
            <person name="Brannstrom I.O."/>
            <person name="Guillou S."/>
            <person name="Cros-Aarteil S."/>
            <person name="Calhoun S."/>
            <person name="Haridas S."/>
            <person name="Kuo A."/>
            <person name="Mondo S."/>
            <person name="Pangilinan J."/>
            <person name="Riley R."/>
            <person name="Labutti K."/>
            <person name="Andreopoulos B."/>
            <person name="Lipzen A."/>
            <person name="Chen C."/>
            <person name="Yanf M."/>
            <person name="Daum C."/>
            <person name="Ng V."/>
            <person name="Clum A."/>
            <person name="Ohm R."/>
            <person name="Martin F."/>
            <person name="Silar P."/>
            <person name="Natvig D."/>
            <person name="Lalanne C."/>
            <person name="Gautier V."/>
            <person name="Ament-Velasquez S.L."/>
            <person name="Kruys A."/>
            <person name="Hutchinson M.I."/>
            <person name="Powell A.J."/>
            <person name="Barry K."/>
            <person name="Miller A.N."/>
            <person name="Grigoriev I.V."/>
            <person name="Debuchy R."/>
            <person name="Gladieux P."/>
            <person name="Thoren M.H."/>
            <person name="Johannesson H."/>
        </authorList>
    </citation>
    <scope>NUCLEOTIDE SEQUENCE</scope>
    <source>
        <strain evidence="2">CBS 990.96</strain>
    </source>
</reference>
<evidence type="ECO:0000313" key="2">
    <source>
        <dbReference type="EMBL" id="KAK4231653.1"/>
    </source>
</evidence>
<dbReference type="AlphaFoldDB" id="A0AAN7BZ77"/>
<name>A0AAN7BZ77_9PEZI</name>
<evidence type="ECO:0000313" key="3">
    <source>
        <dbReference type="Proteomes" id="UP001301958"/>
    </source>
</evidence>
<sequence>MRHLSLTVYRPLLCIDVSTSPDLPGLLSLFPRTPNAPSFSSAKSQVGGPTPENTLKTVAMHSTAIEWNSLNQRHQTCAEVFPYLAFPKLHLNHERRWFNAVRFPIQLLSITKNTSQELRTSTRDLMAVVASSWRTGQEDQSKRHNCFLVEEKRTIMRTRFLRTTKKGHSQHGDLDMAGPGSTSPILQSRDPVHPCNIDCLITP</sequence>
<proteinExistence type="predicted"/>
<dbReference type="Proteomes" id="UP001301958">
    <property type="component" value="Unassembled WGS sequence"/>
</dbReference>
<reference evidence="2" key="1">
    <citation type="journal article" date="2023" name="Mol. Phylogenet. Evol.">
        <title>Genome-scale phylogeny and comparative genomics of the fungal order Sordariales.</title>
        <authorList>
            <person name="Hensen N."/>
            <person name="Bonometti L."/>
            <person name="Westerberg I."/>
            <person name="Brannstrom I.O."/>
            <person name="Guillou S."/>
            <person name="Cros-Aarteil S."/>
            <person name="Calhoun S."/>
            <person name="Haridas S."/>
            <person name="Kuo A."/>
            <person name="Mondo S."/>
            <person name="Pangilinan J."/>
            <person name="Riley R."/>
            <person name="LaButti K."/>
            <person name="Andreopoulos B."/>
            <person name="Lipzen A."/>
            <person name="Chen C."/>
            <person name="Yan M."/>
            <person name="Daum C."/>
            <person name="Ng V."/>
            <person name="Clum A."/>
            <person name="Steindorff A."/>
            <person name="Ohm R.A."/>
            <person name="Martin F."/>
            <person name="Silar P."/>
            <person name="Natvig D.O."/>
            <person name="Lalanne C."/>
            <person name="Gautier V."/>
            <person name="Ament-Velasquez S.L."/>
            <person name="Kruys A."/>
            <person name="Hutchinson M.I."/>
            <person name="Powell A.J."/>
            <person name="Barry K."/>
            <person name="Miller A.N."/>
            <person name="Grigoriev I.V."/>
            <person name="Debuchy R."/>
            <person name="Gladieux P."/>
            <person name="Hiltunen Thoren M."/>
            <person name="Johannesson H."/>
        </authorList>
    </citation>
    <scope>NUCLEOTIDE SEQUENCE</scope>
    <source>
        <strain evidence="2">CBS 990.96</strain>
    </source>
</reference>
<dbReference type="EMBL" id="MU865291">
    <property type="protein sequence ID" value="KAK4231653.1"/>
    <property type="molecule type" value="Genomic_DNA"/>
</dbReference>
<gene>
    <name evidence="2" type="ORF">QBC38DRAFT_200946</name>
</gene>
<protein>
    <submittedName>
        <fullName evidence="2">Uncharacterized protein</fullName>
    </submittedName>
</protein>
<accession>A0AAN7BZ77</accession>
<organism evidence="2 3">
    <name type="scientific">Podospora fimiseda</name>
    <dbReference type="NCBI Taxonomy" id="252190"/>
    <lineage>
        <taxon>Eukaryota</taxon>
        <taxon>Fungi</taxon>
        <taxon>Dikarya</taxon>
        <taxon>Ascomycota</taxon>
        <taxon>Pezizomycotina</taxon>
        <taxon>Sordariomycetes</taxon>
        <taxon>Sordariomycetidae</taxon>
        <taxon>Sordariales</taxon>
        <taxon>Podosporaceae</taxon>
        <taxon>Podospora</taxon>
    </lineage>
</organism>